<protein>
    <submittedName>
        <fullName evidence="2">Mite allergen Tyr p 7</fullName>
    </submittedName>
</protein>
<keyword evidence="1" id="KW-0732">Signal</keyword>
<feature type="chain" id="PRO_5002751171" evidence="1">
    <location>
        <begin position="19"/>
        <end position="212"/>
    </location>
</feature>
<dbReference type="SMR" id="B0KZL1"/>
<dbReference type="AlphaFoldDB" id="B0KZL1"/>
<feature type="signal peptide" evidence="1">
    <location>
        <begin position="1"/>
        <end position="18"/>
    </location>
</feature>
<accession>B0KZL1</accession>
<dbReference type="InterPro" id="IPR020234">
    <property type="entry name" value="Mite_allergen_group-7"/>
</dbReference>
<name>B0KZL1_TYRPU</name>
<dbReference type="InterPro" id="IPR038602">
    <property type="entry name" value="Mite_allergen_7_sf"/>
</dbReference>
<dbReference type="Pfam" id="PF16984">
    <property type="entry name" value="Grp7_allergen"/>
    <property type="match status" value="1"/>
</dbReference>
<dbReference type="EMBL" id="DQ983314">
    <property type="protein sequence ID" value="ABM53750.1"/>
    <property type="molecule type" value="mRNA"/>
</dbReference>
<reference evidence="2" key="1">
    <citation type="submission" date="2006-09" db="EMBL/GenBank/DDBJ databases">
        <title>Isolation and characterization of group 7 allergen from Tyrophagus putrescentiae.</title>
        <authorList>
            <person name="Tan C.L."/>
            <person name="Chew F.T."/>
        </authorList>
    </citation>
    <scope>NUCLEOTIDE SEQUENCE</scope>
</reference>
<sequence length="212" mass="23095">MKSAVLVLVACFAGIAVADNGNANQFVDQIVTALKTQKNFDPLVIPPHHMNIDRKIGAIHLKGTADLKETKITGLSHVRRVGDALLKNENGSFTAKLHLGDDNVKLFSDISLHFLHNIIHPNLKVEIDIGNIGVGFGVTIGADGKPALKDFDIEEFKHVKIHVHGLGPLDHLVDLIGEAYISLANTQARHMITGIVRPILDQELKNFKMGGF</sequence>
<dbReference type="Gene3D" id="3.15.10.50">
    <property type="match status" value="1"/>
</dbReference>
<evidence type="ECO:0000256" key="1">
    <source>
        <dbReference type="SAM" id="SignalP"/>
    </source>
</evidence>
<organism evidence="2">
    <name type="scientific">Tyrophagus putrescentiae</name>
    <name type="common">Mold mite</name>
    <name type="synonym">Acarus putrescentiae</name>
    <dbReference type="NCBI Taxonomy" id="59818"/>
    <lineage>
        <taxon>Eukaryota</taxon>
        <taxon>Metazoa</taxon>
        <taxon>Ecdysozoa</taxon>
        <taxon>Arthropoda</taxon>
        <taxon>Chelicerata</taxon>
        <taxon>Arachnida</taxon>
        <taxon>Acari</taxon>
        <taxon>Acariformes</taxon>
        <taxon>Sarcoptiformes</taxon>
        <taxon>Astigmata</taxon>
        <taxon>Acaroidea</taxon>
        <taxon>Acaridae</taxon>
        <taxon>Tyrophaginae</taxon>
        <taxon>Tyrophagus</taxon>
    </lineage>
</organism>
<evidence type="ECO:0000313" key="2">
    <source>
        <dbReference type="EMBL" id="ABM53750.1"/>
    </source>
</evidence>
<proteinExistence type="evidence at transcript level"/>